<accession>A0A162Q9M2</accession>
<dbReference type="EMBL" id="LRGB01000376">
    <property type="protein sequence ID" value="KZS19486.1"/>
    <property type="molecule type" value="Genomic_DNA"/>
</dbReference>
<dbReference type="Proteomes" id="UP000076858">
    <property type="component" value="Unassembled WGS sequence"/>
</dbReference>
<dbReference type="OrthoDB" id="10376799at2759"/>
<sequence>MEQVILRKLDEMFSDLRQEIQQNHLLKVHPMKDQHQGHCLSSRSSSNFSSNRRQSLPSHATPGRRVSMPAKLVPSTTSSIRRGSLPIEVEGRRSSLPAFPTRRLSVELQPQRRESSSSRKFSRDSLDLDLVIEDASEADADSDYNNSIIVEEDEETDTQVCRY</sequence>
<feature type="compositionally biased region" description="Low complexity" evidence="1">
    <location>
        <begin position="41"/>
        <end position="55"/>
    </location>
</feature>
<comment type="caution">
    <text evidence="2">The sequence shown here is derived from an EMBL/GenBank/DDBJ whole genome shotgun (WGS) entry which is preliminary data.</text>
</comment>
<feature type="compositionally biased region" description="Acidic residues" evidence="1">
    <location>
        <begin position="130"/>
        <end position="142"/>
    </location>
</feature>
<evidence type="ECO:0000313" key="3">
    <source>
        <dbReference type="Proteomes" id="UP000076858"/>
    </source>
</evidence>
<evidence type="ECO:0000256" key="1">
    <source>
        <dbReference type="SAM" id="MobiDB-lite"/>
    </source>
</evidence>
<organism evidence="2 3">
    <name type="scientific">Daphnia magna</name>
    <dbReference type="NCBI Taxonomy" id="35525"/>
    <lineage>
        <taxon>Eukaryota</taxon>
        <taxon>Metazoa</taxon>
        <taxon>Ecdysozoa</taxon>
        <taxon>Arthropoda</taxon>
        <taxon>Crustacea</taxon>
        <taxon>Branchiopoda</taxon>
        <taxon>Diplostraca</taxon>
        <taxon>Cladocera</taxon>
        <taxon>Anomopoda</taxon>
        <taxon>Daphniidae</taxon>
        <taxon>Daphnia</taxon>
    </lineage>
</organism>
<reference evidence="2 3" key="1">
    <citation type="submission" date="2016-03" db="EMBL/GenBank/DDBJ databases">
        <title>EvidentialGene: Evidence-directed Construction of Genes on Genomes.</title>
        <authorList>
            <person name="Gilbert D.G."/>
            <person name="Choi J.-H."/>
            <person name="Mockaitis K."/>
            <person name="Colbourne J."/>
            <person name="Pfrender M."/>
        </authorList>
    </citation>
    <scope>NUCLEOTIDE SEQUENCE [LARGE SCALE GENOMIC DNA]</scope>
    <source>
        <strain evidence="2 3">Xinb3</strain>
        <tissue evidence="2">Complete organism</tissue>
    </source>
</reference>
<protein>
    <submittedName>
        <fullName evidence="2">Uncharacterized protein</fullName>
    </submittedName>
</protein>
<proteinExistence type="predicted"/>
<feature type="region of interest" description="Disordered" evidence="1">
    <location>
        <begin position="31"/>
        <end position="163"/>
    </location>
</feature>
<dbReference type="AlphaFoldDB" id="A0A162Q9M2"/>
<gene>
    <name evidence="2" type="ORF">APZ42_014069</name>
</gene>
<keyword evidence="3" id="KW-1185">Reference proteome</keyword>
<name>A0A162Q9M2_9CRUS</name>
<feature type="compositionally biased region" description="Basic and acidic residues" evidence="1">
    <location>
        <begin position="110"/>
        <end position="126"/>
    </location>
</feature>
<evidence type="ECO:0000313" key="2">
    <source>
        <dbReference type="EMBL" id="KZS19486.1"/>
    </source>
</evidence>